<dbReference type="GO" id="GO:0005737">
    <property type="term" value="C:cytoplasm"/>
    <property type="evidence" value="ECO:0007669"/>
    <property type="project" value="TreeGrafter"/>
</dbReference>
<proteinExistence type="predicted"/>
<dbReference type="PANTHER" id="PTHR13847">
    <property type="entry name" value="SARCOSINE DEHYDROGENASE-RELATED"/>
    <property type="match status" value="1"/>
</dbReference>
<dbReference type="AlphaFoldDB" id="A0A848IY20"/>
<evidence type="ECO:0000256" key="1">
    <source>
        <dbReference type="ARBA" id="ARBA00023002"/>
    </source>
</evidence>
<dbReference type="Gene3D" id="3.30.9.10">
    <property type="entry name" value="D-Amino Acid Oxidase, subunit A, domain 2"/>
    <property type="match status" value="1"/>
</dbReference>
<keyword evidence="1" id="KW-0560">Oxidoreductase</keyword>
<feature type="domain" description="FAD dependent oxidoreductase" evidence="2">
    <location>
        <begin position="56"/>
        <end position="409"/>
    </location>
</feature>
<comment type="caution">
    <text evidence="3">The sequence shown here is derived from an EMBL/GenBank/DDBJ whole genome shotgun (WGS) entry which is preliminary data.</text>
</comment>
<evidence type="ECO:0000313" key="3">
    <source>
        <dbReference type="EMBL" id="NMM03847.1"/>
    </source>
</evidence>
<dbReference type="GO" id="GO:0016491">
    <property type="term" value="F:oxidoreductase activity"/>
    <property type="evidence" value="ECO:0007669"/>
    <property type="project" value="UniProtKB-KW"/>
</dbReference>
<dbReference type="Pfam" id="PF01266">
    <property type="entry name" value="DAO"/>
    <property type="match status" value="1"/>
</dbReference>
<dbReference type="InterPro" id="IPR036188">
    <property type="entry name" value="FAD/NAD-bd_sf"/>
</dbReference>
<dbReference type="EMBL" id="JABBGJ010000062">
    <property type="protein sequence ID" value="NMM03847.1"/>
    <property type="molecule type" value="Genomic_DNA"/>
</dbReference>
<reference evidence="3 4" key="1">
    <citation type="submission" date="2020-04" db="EMBL/GenBank/DDBJ databases">
        <title>Paraburkholderia sp. RP-4-7 isolated from soil.</title>
        <authorList>
            <person name="Dahal R.H."/>
        </authorList>
    </citation>
    <scope>NUCLEOTIDE SEQUENCE [LARGE SCALE GENOMIC DNA]</scope>
    <source>
        <strain evidence="3 4">RP-4-7</strain>
    </source>
</reference>
<organism evidence="3 4">
    <name type="scientific">Paraburkholderia polaris</name>
    <dbReference type="NCBI Taxonomy" id="2728848"/>
    <lineage>
        <taxon>Bacteria</taxon>
        <taxon>Pseudomonadati</taxon>
        <taxon>Pseudomonadota</taxon>
        <taxon>Betaproteobacteria</taxon>
        <taxon>Burkholderiales</taxon>
        <taxon>Burkholderiaceae</taxon>
        <taxon>Paraburkholderia</taxon>
    </lineage>
</organism>
<dbReference type="PANTHER" id="PTHR13847:SF281">
    <property type="entry name" value="FAD DEPENDENT OXIDOREDUCTASE DOMAIN-CONTAINING PROTEIN"/>
    <property type="match status" value="1"/>
</dbReference>
<gene>
    <name evidence="3" type="ORF">HHL24_38980</name>
</gene>
<sequence length="481" mass="52810">MTDATILGRVRNSPEEYAKPLGAPAALAEAKLFPYWLDNPAAPGAEAELVGATEADLLIVGGGFTGLWAAVQAKELMPHLDVVLIEANLVAHGASGRAGGIISTSVMHGLPNAVRVFPNDIDQLEHFGQLNLDGFEATLARYGIDADIEWNGEMTVAVDAGHLDHLRGDYELHRKHGHDVVLLGRDETRAQLNSPLFEGALWSRNRSGIVHPAKLAWGLKRAALELGVRLYEHTPLVTVTDEGKAVRVDTPKGSVRAPRVVFGSGTAKVGVPDINRRVMQVRDHVLATEPLTTEQLERIGWRNRQGIYDTRTQLNYFRLTRENNIIFGGLVSYHFDGDPDPRTDGLRETYARLAQAFFRTFPQLADVRFSHAWGGPIDYCSRGSVFAKRYFGGKAVFVAGYTGFGVAASRFGAFMGLNILFDRKSPERQLDIANVSPSYIPPEPFRWIGAKITFHAFDGADAQGGWKRAWINGLKAMGFPM</sequence>
<evidence type="ECO:0000313" key="4">
    <source>
        <dbReference type="Proteomes" id="UP000544134"/>
    </source>
</evidence>
<dbReference type="Gene3D" id="3.50.50.60">
    <property type="entry name" value="FAD/NAD(P)-binding domain"/>
    <property type="match status" value="1"/>
</dbReference>
<dbReference type="SUPFAM" id="SSF51905">
    <property type="entry name" value="FAD/NAD(P)-binding domain"/>
    <property type="match status" value="1"/>
</dbReference>
<accession>A0A848IY20</accession>
<protein>
    <submittedName>
        <fullName evidence="3">FAD-dependent oxidoreductase</fullName>
    </submittedName>
</protein>
<name>A0A848IY20_9BURK</name>
<keyword evidence="4" id="KW-1185">Reference proteome</keyword>
<dbReference type="Proteomes" id="UP000544134">
    <property type="component" value="Unassembled WGS sequence"/>
</dbReference>
<dbReference type="RefSeq" id="WP_169490630.1">
    <property type="nucleotide sequence ID" value="NZ_JABBGJ010000062.1"/>
</dbReference>
<evidence type="ECO:0000259" key="2">
    <source>
        <dbReference type="Pfam" id="PF01266"/>
    </source>
</evidence>
<dbReference type="InterPro" id="IPR006076">
    <property type="entry name" value="FAD-dep_OxRdtase"/>
</dbReference>